<dbReference type="Proteomes" id="UP000007800">
    <property type="component" value="Unassembled WGS sequence"/>
</dbReference>
<protein>
    <submittedName>
        <fullName evidence="1">Uncharacterized protein</fullName>
    </submittedName>
</protein>
<evidence type="ECO:0000313" key="1">
    <source>
        <dbReference type="EMBL" id="EER10913.1"/>
    </source>
</evidence>
<dbReference type="InParanoid" id="C5KX57"/>
<gene>
    <name evidence="1" type="ORF">Pmar_PMAR021388</name>
</gene>
<proteinExistence type="predicted"/>
<accession>C5KX57</accession>
<organism evidence="2">
    <name type="scientific">Perkinsus marinus (strain ATCC 50983 / TXsc)</name>
    <dbReference type="NCBI Taxonomy" id="423536"/>
    <lineage>
        <taxon>Eukaryota</taxon>
        <taxon>Sar</taxon>
        <taxon>Alveolata</taxon>
        <taxon>Perkinsozoa</taxon>
        <taxon>Perkinsea</taxon>
        <taxon>Perkinsida</taxon>
        <taxon>Perkinsidae</taxon>
        <taxon>Perkinsus</taxon>
    </lineage>
</organism>
<reference evidence="1 2" key="1">
    <citation type="submission" date="2008-07" db="EMBL/GenBank/DDBJ databases">
        <authorList>
            <person name="El-Sayed N."/>
            <person name="Caler E."/>
            <person name="Inman J."/>
            <person name="Amedeo P."/>
            <person name="Hass B."/>
            <person name="Wortman J."/>
        </authorList>
    </citation>
    <scope>NUCLEOTIDE SEQUENCE [LARGE SCALE GENOMIC DNA]</scope>
    <source>
        <strain evidence="2">ATCC 50983 / TXsc</strain>
    </source>
</reference>
<dbReference type="RefSeq" id="XP_002779118.1">
    <property type="nucleotide sequence ID" value="XM_002779072.1"/>
</dbReference>
<dbReference type="EMBL" id="GG677119">
    <property type="protein sequence ID" value="EER10913.1"/>
    <property type="molecule type" value="Genomic_DNA"/>
</dbReference>
<dbReference type="AlphaFoldDB" id="C5KX57"/>
<name>C5KX57_PERM5</name>
<keyword evidence="2" id="KW-1185">Reference proteome</keyword>
<evidence type="ECO:0000313" key="2">
    <source>
        <dbReference type="Proteomes" id="UP000007800"/>
    </source>
</evidence>
<sequence length="376" mass="41055">MHLGLIRALLEKGDLVAYFDAFVKNVNSRGVTALSSSARWYKAVSGLLVDEGESIRAAVVQQGVEAVGRLMEHRGEGEVIERMMGAVLEGLRPLEHQVALVRQLVDDMSGTTCKPLAVALTATRQRLDGWKLPTEDVISDEKTVKLGHSVDSLLVEVLASLSSFRYDDKTMRKCLRKLQRHWETGTSELIWKNDLSPNIGAIVASAEEDTIMEIADIIVDHDLPFQWRAWPEALSLAVGQKVVQNGDNEKLVRKALSSAAGTSFVYLSLKQFAIEDLPEFILPLPGGRIELLNGLNREDMNSNSPIGPSLRWSQAQLSAVGDAVGSSVNVDAAAGACAFMLRADHKSCDAAKSLQRLLGAWESNPDAELRPFSEKA</sequence>
<dbReference type="GeneID" id="9055795"/>